<dbReference type="PANTHER" id="PTHR37422:SF13">
    <property type="entry name" value="LIPOPOLYSACCHARIDE BIOSYNTHESIS PROTEIN PA4999-RELATED"/>
    <property type="match status" value="1"/>
</dbReference>
<evidence type="ECO:0000259" key="6">
    <source>
        <dbReference type="Pfam" id="PF04932"/>
    </source>
</evidence>
<feature type="transmembrane region" description="Helical" evidence="5">
    <location>
        <begin position="209"/>
        <end position="225"/>
    </location>
</feature>
<dbReference type="AlphaFoldDB" id="A0A4R8LUR4"/>
<evidence type="ECO:0000313" key="8">
    <source>
        <dbReference type="Proteomes" id="UP000294581"/>
    </source>
</evidence>
<dbReference type="RefSeq" id="WP_134158233.1">
    <property type="nucleotide sequence ID" value="NZ_SORF01000001.1"/>
</dbReference>
<keyword evidence="7" id="KW-0436">Ligase</keyword>
<dbReference type="Proteomes" id="UP000294581">
    <property type="component" value="Unassembled WGS sequence"/>
</dbReference>
<dbReference type="InterPro" id="IPR051533">
    <property type="entry name" value="WaaL-like"/>
</dbReference>
<evidence type="ECO:0000256" key="2">
    <source>
        <dbReference type="ARBA" id="ARBA00022692"/>
    </source>
</evidence>
<gene>
    <name evidence="7" type="ORF">C7445_101279</name>
</gene>
<dbReference type="InterPro" id="IPR007016">
    <property type="entry name" value="O-antigen_ligase-rel_domated"/>
</dbReference>
<dbReference type="Pfam" id="PF04932">
    <property type="entry name" value="Wzy_C"/>
    <property type="match status" value="1"/>
</dbReference>
<keyword evidence="3 5" id="KW-1133">Transmembrane helix</keyword>
<evidence type="ECO:0000256" key="1">
    <source>
        <dbReference type="ARBA" id="ARBA00004141"/>
    </source>
</evidence>
<name>A0A4R8LUR4_9BACL</name>
<keyword evidence="2 5" id="KW-0812">Transmembrane</keyword>
<feature type="transmembrane region" description="Helical" evidence="5">
    <location>
        <begin position="185"/>
        <end position="202"/>
    </location>
</feature>
<dbReference type="GO" id="GO:0016020">
    <property type="term" value="C:membrane"/>
    <property type="evidence" value="ECO:0007669"/>
    <property type="project" value="UniProtKB-SubCell"/>
</dbReference>
<proteinExistence type="predicted"/>
<feature type="transmembrane region" description="Helical" evidence="5">
    <location>
        <begin position="329"/>
        <end position="350"/>
    </location>
</feature>
<feature type="transmembrane region" description="Helical" evidence="5">
    <location>
        <begin position="84"/>
        <end position="100"/>
    </location>
</feature>
<dbReference type="GO" id="GO:0016874">
    <property type="term" value="F:ligase activity"/>
    <property type="evidence" value="ECO:0007669"/>
    <property type="project" value="UniProtKB-KW"/>
</dbReference>
<feature type="transmembrane region" description="Helical" evidence="5">
    <location>
        <begin position="135"/>
        <end position="156"/>
    </location>
</feature>
<feature type="transmembrane region" description="Helical" evidence="5">
    <location>
        <begin position="370"/>
        <end position="388"/>
    </location>
</feature>
<evidence type="ECO:0000256" key="3">
    <source>
        <dbReference type="ARBA" id="ARBA00022989"/>
    </source>
</evidence>
<feature type="transmembrane region" description="Helical" evidence="5">
    <location>
        <begin position="106"/>
        <end position="123"/>
    </location>
</feature>
<comment type="subcellular location">
    <subcellularLocation>
        <location evidence="1">Membrane</location>
        <topology evidence="1">Multi-pass membrane protein</topology>
    </subcellularLocation>
</comment>
<keyword evidence="4 5" id="KW-0472">Membrane</keyword>
<dbReference type="EMBL" id="SORF01000001">
    <property type="protein sequence ID" value="TDY51278.1"/>
    <property type="molecule type" value="Genomic_DNA"/>
</dbReference>
<evidence type="ECO:0000313" key="7">
    <source>
        <dbReference type="EMBL" id="TDY51278.1"/>
    </source>
</evidence>
<organism evidence="7 8">
    <name type="scientific">Alicyclobacillus sacchari</name>
    <dbReference type="NCBI Taxonomy" id="392010"/>
    <lineage>
        <taxon>Bacteria</taxon>
        <taxon>Bacillati</taxon>
        <taxon>Bacillota</taxon>
        <taxon>Bacilli</taxon>
        <taxon>Bacillales</taxon>
        <taxon>Alicyclobacillaceae</taxon>
        <taxon>Alicyclobacillus</taxon>
    </lineage>
</organism>
<feature type="transmembrane region" description="Helical" evidence="5">
    <location>
        <begin position="53"/>
        <end position="72"/>
    </location>
</feature>
<dbReference type="PANTHER" id="PTHR37422">
    <property type="entry name" value="TEICHURONIC ACID BIOSYNTHESIS PROTEIN TUAE"/>
    <property type="match status" value="1"/>
</dbReference>
<feature type="domain" description="O-antigen ligase-related" evidence="6">
    <location>
        <begin position="216"/>
        <end position="346"/>
    </location>
</feature>
<feature type="transmembrane region" description="Helical" evidence="5">
    <location>
        <begin position="394"/>
        <end position="412"/>
    </location>
</feature>
<dbReference type="OrthoDB" id="9806320at2"/>
<keyword evidence="8" id="KW-1185">Reference proteome</keyword>
<feature type="transmembrane region" description="Helical" evidence="5">
    <location>
        <begin position="231"/>
        <end position="246"/>
    </location>
</feature>
<evidence type="ECO:0000256" key="4">
    <source>
        <dbReference type="ARBA" id="ARBA00023136"/>
    </source>
</evidence>
<reference evidence="7 8" key="1">
    <citation type="submission" date="2019-03" db="EMBL/GenBank/DDBJ databases">
        <title>Genomic Encyclopedia of Type Strains, Phase IV (KMG-IV): sequencing the most valuable type-strain genomes for metagenomic binning, comparative biology and taxonomic classification.</title>
        <authorList>
            <person name="Goeker M."/>
        </authorList>
    </citation>
    <scope>NUCLEOTIDE SEQUENCE [LARGE SCALE GENOMIC DNA]</scope>
    <source>
        <strain evidence="7 8">DSM 17974</strain>
    </source>
</reference>
<accession>A0A4R8LUR4</accession>
<sequence>MVQTSVPMTEDRPSDAQTYYGDALARWCVYALGAFAIVNQGLDISVLSGLGNLWGSIAIACLASIALVRVAYGLRRQGFRWSRYAGWYILYCGTLILYGLKHPVLAFDGFSVDVEYIVVALLLPWVVESRDVLRLLYGVIAASMLLGVDGLFQYAIKVPIPGNWLDVGEVVRTRVFSVMKSPAEYGANLEMTIPMMFGLLAVDRHPVRRIVYVAGGVCSLAALFFTYDRGSWLGLGAAVLIVAVVYERRLLPILVVLGVIAFFIPSIHTRVMDLFNPVYAVKSSAGGRMLLWQQAFDTMAKNPLFGAGLGQYGGYVATSHSLSSFSDNYYAKVLGETGLIGLVLFIAMHVAILREIATTVVRRAKGRDRFLALAGLTSIMAALVHSFVENLFEYNYTASLYFIIVGLILLWGRTLPETSAETPGRKRGTLK</sequence>
<comment type="caution">
    <text evidence="7">The sequence shown here is derived from an EMBL/GenBank/DDBJ whole genome shotgun (WGS) entry which is preliminary data.</text>
</comment>
<feature type="transmembrane region" description="Helical" evidence="5">
    <location>
        <begin position="253"/>
        <end position="271"/>
    </location>
</feature>
<evidence type="ECO:0000256" key="5">
    <source>
        <dbReference type="SAM" id="Phobius"/>
    </source>
</evidence>
<protein>
    <submittedName>
        <fullName evidence="7">O-antigen ligase-like membrane protein</fullName>
    </submittedName>
</protein>